<dbReference type="Proteomes" id="UP001226389">
    <property type="component" value="Unassembled WGS sequence"/>
</dbReference>
<comment type="caution">
    <text evidence="1">The sequence shown here is derived from an EMBL/GenBank/DDBJ whole genome shotgun (WGS) entry which is preliminary data.</text>
</comment>
<proteinExistence type="predicted"/>
<keyword evidence="2" id="KW-1185">Reference proteome</keyword>
<protein>
    <recommendedName>
        <fullName evidence="3">Secreted protein</fullName>
    </recommendedName>
</protein>
<organism evidence="1 2">
    <name type="scientific">Pseudarthrobacter defluvii</name>
    <dbReference type="NCBI Taxonomy" id="410837"/>
    <lineage>
        <taxon>Bacteria</taxon>
        <taxon>Bacillati</taxon>
        <taxon>Actinomycetota</taxon>
        <taxon>Actinomycetes</taxon>
        <taxon>Micrococcales</taxon>
        <taxon>Micrococcaceae</taxon>
        <taxon>Pseudarthrobacter</taxon>
    </lineage>
</organism>
<evidence type="ECO:0000313" key="2">
    <source>
        <dbReference type="Proteomes" id="UP001226389"/>
    </source>
</evidence>
<sequence>MMLPHLALARVFQRAESAVVTFSSSQSTERTSLKFGIGKNEMGGTWLSTGSRISVTMASNIWSKLFFCIFIQISRSPHSAA</sequence>
<dbReference type="EMBL" id="JAUSSY010000026">
    <property type="protein sequence ID" value="MDQ0121045.1"/>
    <property type="molecule type" value="Genomic_DNA"/>
</dbReference>
<accession>A0ABT9UQX9</accession>
<evidence type="ECO:0000313" key="1">
    <source>
        <dbReference type="EMBL" id="MDQ0121045.1"/>
    </source>
</evidence>
<gene>
    <name evidence="1" type="ORF">J2T22_004258</name>
</gene>
<reference evidence="1 2" key="1">
    <citation type="submission" date="2023-07" db="EMBL/GenBank/DDBJ databases">
        <title>Sorghum-associated microbial communities from plants grown in Nebraska, USA.</title>
        <authorList>
            <person name="Schachtman D."/>
        </authorList>
    </citation>
    <scope>NUCLEOTIDE SEQUENCE [LARGE SCALE GENOMIC DNA]</scope>
    <source>
        <strain evidence="1 2">DS994</strain>
    </source>
</reference>
<evidence type="ECO:0008006" key="3">
    <source>
        <dbReference type="Google" id="ProtNLM"/>
    </source>
</evidence>
<name>A0ABT9UQX9_9MICC</name>